<keyword evidence="19" id="KW-1185">Reference proteome</keyword>
<evidence type="ECO:0000256" key="9">
    <source>
        <dbReference type="ARBA" id="ARBA00022679"/>
    </source>
</evidence>
<dbReference type="GO" id="GO:0009098">
    <property type="term" value="P:L-leucine biosynthetic process"/>
    <property type="evidence" value="ECO:0007669"/>
    <property type="project" value="UniProtKB-UniPathway"/>
</dbReference>
<keyword evidence="10 16" id="KW-0663">Pyridoxal phosphate</keyword>
<dbReference type="AlphaFoldDB" id="A0A564ZKR0"/>
<dbReference type="EMBL" id="CABIKM010000033">
    <property type="protein sequence ID" value="VUZ85763.1"/>
    <property type="molecule type" value="Genomic_DNA"/>
</dbReference>
<protein>
    <recommendedName>
        <fullName evidence="17">Branched-chain-amino-acid aminotransferase</fullName>
        <shortName evidence="17">BCAT</shortName>
        <ecNumber evidence="17">2.6.1.42</ecNumber>
    </recommendedName>
</protein>
<evidence type="ECO:0000256" key="12">
    <source>
        <dbReference type="ARBA" id="ARBA00048212"/>
    </source>
</evidence>
<dbReference type="InterPro" id="IPR036038">
    <property type="entry name" value="Aminotransferase-like"/>
</dbReference>
<evidence type="ECO:0000313" key="19">
    <source>
        <dbReference type="Proteomes" id="UP000334340"/>
    </source>
</evidence>
<reference evidence="18 19" key="1">
    <citation type="submission" date="2019-07" db="EMBL/GenBank/DDBJ databases">
        <authorList>
            <person name="Cremers G."/>
        </authorList>
    </citation>
    <scope>NUCLEOTIDE SEQUENCE [LARGE SCALE GENOMIC DNA]</scope>
</reference>
<evidence type="ECO:0000256" key="4">
    <source>
        <dbReference type="ARBA" id="ARBA00004931"/>
    </source>
</evidence>
<accession>A0A564ZKR0</accession>
<evidence type="ECO:0000256" key="17">
    <source>
        <dbReference type="RuleBase" id="RU364094"/>
    </source>
</evidence>
<dbReference type="Proteomes" id="UP000334340">
    <property type="component" value="Unassembled WGS sequence"/>
</dbReference>
<evidence type="ECO:0000256" key="2">
    <source>
        <dbReference type="ARBA" id="ARBA00003109"/>
    </source>
</evidence>
<dbReference type="UniPathway" id="UPA00048">
    <property type="reaction ID" value="UER00073"/>
</dbReference>
<comment type="catalytic activity">
    <reaction evidence="14 17">
        <text>L-leucine + 2-oxoglutarate = 4-methyl-2-oxopentanoate + L-glutamate</text>
        <dbReference type="Rhea" id="RHEA:18321"/>
        <dbReference type="ChEBI" id="CHEBI:16810"/>
        <dbReference type="ChEBI" id="CHEBI:17865"/>
        <dbReference type="ChEBI" id="CHEBI:29985"/>
        <dbReference type="ChEBI" id="CHEBI:57427"/>
        <dbReference type="EC" id="2.6.1.42"/>
    </reaction>
</comment>
<dbReference type="GO" id="GO:0009099">
    <property type="term" value="P:L-valine biosynthetic process"/>
    <property type="evidence" value="ECO:0007669"/>
    <property type="project" value="UniProtKB-UniPathway"/>
</dbReference>
<name>A0A564ZKR0_9BACT</name>
<dbReference type="InterPro" id="IPR043131">
    <property type="entry name" value="BCAT-like_N"/>
</dbReference>
<evidence type="ECO:0000256" key="13">
    <source>
        <dbReference type="ARBA" id="ARBA00048798"/>
    </source>
</evidence>
<dbReference type="GO" id="GO:0052654">
    <property type="term" value="F:L-leucine-2-oxoglutarate transaminase activity"/>
    <property type="evidence" value="ECO:0007669"/>
    <property type="project" value="RHEA"/>
</dbReference>
<dbReference type="CDD" id="cd01557">
    <property type="entry name" value="BCAT_beta_family"/>
    <property type="match status" value="1"/>
</dbReference>
<comment type="pathway">
    <text evidence="3 17">Amino-acid biosynthesis; L-isoleucine biosynthesis; L-isoleucine from 2-oxobutanoate: step 4/4.</text>
</comment>
<dbReference type="EC" id="2.6.1.42" evidence="17"/>
<comment type="pathway">
    <text evidence="4 17">Amino-acid biosynthesis; L-valine biosynthesis; L-valine from pyruvate: step 4/4.</text>
</comment>
<dbReference type="PANTHER" id="PTHR42743:SF4">
    <property type="entry name" value="BRANCHED-CHAIN-AMINO-ACID AMINOTRANSFERASE-RELATED"/>
    <property type="match status" value="1"/>
</dbReference>
<keyword evidence="9 17" id="KW-0808">Transferase</keyword>
<evidence type="ECO:0000256" key="1">
    <source>
        <dbReference type="ARBA" id="ARBA00001933"/>
    </source>
</evidence>
<organism evidence="18 19">
    <name type="scientific">Candidatus Methylomirabilis lanthanidiphila</name>
    <dbReference type="NCBI Taxonomy" id="2211376"/>
    <lineage>
        <taxon>Bacteria</taxon>
        <taxon>Candidatus Methylomirabilota</taxon>
        <taxon>Candidatus Methylomirabilia</taxon>
        <taxon>Candidatus Methylomirabilales</taxon>
        <taxon>Candidatus Methylomirabilaceae</taxon>
        <taxon>Candidatus Methylomirabilis</taxon>
    </lineage>
</organism>
<dbReference type="InterPro" id="IPR001544">
    <property type="entry name" value="Aminotrans_IV"/>
</dbReference>
<dbReference type="NCBIfam" id="NF005146">
    <property type="entry name" value="PRK06606.1"/>
    <property type="match status" value="1"/>
</dbReference>
<gene>
    <name evidence="17" type="primary">ilvE</name>
    <name evidence="18" type="ORF">MELA_02148</name>
</gene>
<evidence type="ECO:0000256" key="11">
    <source>
        <dbReference type="ARBA" id="ARBA00023304"/>
    </source>
</evidence>
<comment type="catalytic activity">
    <reaction evidence="13 17">
        <text>L-isoleucine + 2-oxoglutarate = (S)-3-methyl-2-oxopentanoate + L-glutamate</text>
        <dbReference type="Rhea" id="RHEA:24801"/>
        <dbReference type="ChEBI" id="CHEBI:16810"/>
        <dbReference type="ChEBI" id="CHEBI:29985"/>
        <dbReference type="ChEBI" id="CHEBI:35146"/>
        <dbReference type="ChEBI" id="CHEBI:58045"/>
        <dbReference type="EC" id="2.6.1.42"/>
    </reaction>
</comment>
<evidence type="ECO:0000256" key="7">
    <source>
        <dbReference type="ARBA" id="ARBA00022576"/>
    </source>
</evidence>
<dbReference type="InterPro" id="IPR005785">
    <property type="entry name" value="B_amino_transI"/>
</dbReference>
<dbReference type="NCBIfam" id="TIGR01122">
    <property type="entry name" value="ilvE_I"/>
    <property type="match status" value="1"/>
</dbReference>
<dbReference type="Pfam" id="PF01063">
    <property type="entry name" value="Aminotran_4"/>
    <property type="match status" value="1"/>
</dbReference>
<dbReference type="InterPro" id="IPR043132">
    <property type="entry name" value="BCAT-like_C"/>
</dbReference>
<dbReference type="Gene3D" id="3.30.470.10">
    <property type="match status" value="1"/>
</dbReference>
<dbReference type="GO" id="GO:0052656">
    <property type="term" value="F:L-isoleucine-2-oxoglutarate transaminase activity"/>
    <property type="evidence" value="ECO:0007669"/>
    <property type="project" value="RHEA"/>
</dbReference>
<dbReference type="GO" id="GO:0009097">
    <property type="term" value="P:isoleucine biosynthetic process"/>
    <property type="evidence" value="ECO:0007669"/>
    <property type="project" value="UniProtKB-UniPathway"/>
</dbReference>
<dbReference type="FunFam" id="3.20.10.10:FF:000013">
    <property type="entry name" value="Branched-chain-amino-acid aminotransferase"/>
    <property type="match status" value="1"/>
</dbReference>
<dbReference type="Gene3D" id="3.20.10.10">
    <property type="entry name" value="D-amino Acid Aminotransferase, subunit A, domain 2"/>
    <property type="match status" value="1"/>
</dbReference>
<sequence>MTTAYFKGQFVPLDQAKISIQNNTFQYGTGIFEGIRAYWNPDERQLYVFRLVEHYVRLLRNCRVLKLNIGKDAKELSEITLELLRRNHPETDTYIRPIAYVDSDGIGPKFIGYSSGFAIYTLPLGDYINVSSGIRVGVSSWRRIHDNTIPARCKVTGGYVNSALAKTEALEHGYDEAIFLTEGGFISEGSAENIFLIRDGRLITPALSEDILEGITRDTVIELAREDLGIETIERPIGRTELYVADEAFLCGTGAQVSPIIEADKRPLGTGRTGPITQKIQALYFDVVKGKQKKYLHWLTPVY</sequence>
<evidence type="ECO:0000256" key="5">
    <source>
        <dbReference type="ARBA" id="ARBA00005072"/>
    </source>
</evidence>
<evidence type="ECO:0000256" key="6">
    <source>
        <dbReference type="ARBA" id="ARBA00009320"/>
    </source>
</evidence>
<evidence type="ECO:0000256" key="14">
    <source>
        <dbReference type="ARBA" id="ARBA00049229"/>
    </source>
</evidence>
<dbReference type="UniPathway" id="UPA00049">
    <property type="reaction ID" value="UER00062"/>
</dbReference>
<dbReference type="PROSITE" id="PS00770">
    <property type="entry name" value="AA_TRANSFER_CLASS_4"/>
    <property type="match status" value="1"/>
</dbReference>
<keyword evidence="7 17" id="KW-0032">Aminotransferase</keyword>
<keyword evidence="8 17" id="KW-0028">Amino-acid biosynthesis</keyword>
<evidence type="ECO:0000256" key="3">
    <source>
        <dbReference type="ARBA" id="ARBA00004824"/>
    </source>
</evidence>
<dbReference type="InterPro" id="IPR050571">
    <property type="entry name" value="Class-IV_PLP-Dep_Aminotrnsfr"/>
</dbReference>
<comment type="similarity">
    <text evidence="6 15">Belongs to the class-IV pyridoxal-phosphate-dependent aminotransferase family.</text>
</comment>
<comment type="pathway">
    <text evidence="5 17">Amino-acid biosynthesis; L-leucine biosynthesis; L-leucine from 3-methyl-2-oxobutanoate: step 4/4.</text>
</comment>
<comment type="cofactor">
    <cofactor evidence="1 16">
        <name>pyridoxal 5'-phosphate</name>
        <dbReference type="ChEBI" id="CHEBI:597326"/>
    </cofactor>
</comment>
<evidence type="ECO:0000313" key="18">
    <source>
        <dbReference type="EMBL" id="VUZ85763.1"/>
    </source>
</evidence>
<evidence type="ECO:0000256" key="8">
    <source>
        <dbReference type="ARBA" id="ARBA00022605"/>
    </source>
</evidence>
<evidence type="ECO:0000256" key="15">
    <source>
        <dbReference type="RuleBase" id="RU004106"/>
    </source>
</evidence>
<keyword evidence="11 17" id="KW-0100">Branched-chain amino acid biosynthesis</keyword>
<dbReference type="InterPro" id="IPR033939">
    <property type="entry name" value="BCAT_family"/>
</dbReference>
<evidence type="ECO:0000256" key="16">
    <source>
        <dbReference type="RuleBase" id="RU004516"/>
    </source>
</evidence>
<dbReference type="UniPathway" id="UPA00047">
    <property type="reaction ID" value="UER00058"/>
</dbReference>
<comment type="catalytic activity">
    <reaction evidence="12 17">
        <text>L-valine + 2-oxoglutarate = 3-methyl-2-oxobutanoate + L-glutamate</text>
        <dbReference type="Rhea" id="RHEA:24813"/>
        <dbReference type="ChEBI" id="CHEBI:11851"/>
        <dbReference type="ChEBI" id="CHEBI:16810"/>
        <dbReference type="ChEBI" id="CHEBI:29985"/>
        <dbReference type="ChEBI" id="CHEBI:57762"/>
        <dbReference type="EC" id="2.6.1.42"/>
    </reaction>
</comment>
<dbReference type="InterPro" id="IPR018300">
    <property type="entry name" value="Aminotrans_IV_CS"/>
</dbReference>
<dbReference type="PANTHER" id="PTHR42743">
    <property type="entry name" value="AMINO-ACID AMINOTRANSFERASE"/>
    <property type="match status" value="1"/>
</dbReference>
<comment type="function">
    <text evidence="2 17">Acts on leucine, isoleucine and valine.</text>
</comment>
<dbReference type="SUPFAM" id="SSF56752">
    <property type="entry name" value="D-aminoacid aminotransferase-like PLP-dependent enzymes"/>
    <property type="match status" value="1"/>
</dbReference>
<evidence type="ECO:0000256" key="10">
    <source>
        <dbReference type="ARBA" id="ARBA00022898"/>
    </source>
</evidence>
<dbReference type="GO" id="GO:0052655">
    <property type="term" value="F:L-valine-2-oxoglutarate transaminase activity"/>
    <property type="evidence" value="ECO:0007669"/>
    <property type="project" value="RHEA"/>
</dbReference>
<proteinExistence type="inferred from homology"/>